<dbReference type="Pfam" id="PF00630">
    <property type="entry name" value="Filamin"/>
    <property type="match status" value="1"/>
</dbReference>
<dbReference type="Proteomes" id="UP000009022">
    <property type="component" value="Unassembled WGS sequence"/>
</dbReference>
<keyword evidence="7" id="KW-0325">Glycoprotein</keyword>
<feature type="compositionally biased region" description="Basic and acidic residues" evidence="11">
    <location>
        <begin position="481"/>
        <end position="506"/>
    </location>
</feature>
<feature type="domain" description="Glycosyl transferase CAP10" evidence="13">
    <location>
        <begin position="232"/>
        <end position="474"/>
    </location>
</feature>
<dbReference type="KEGG" id="tad:TRIADDRAFT_55584"/>
<comment type="catalytic activity">
    <reaction evidence="9">
        <text>L-seryl-[EGF-like domain protein] + UDP-alpha-D-glucose = 3-O-(beta-D-glucosyl)-L-seryl-[EGF-like domain protein] + UDP + H(+)</text>
        <dbReference type="Rhea" id="RHEA:58116"/>
        <dbReference type="Rhea" id="RHEA-COMP:14610"/>
        <dbReference type="Rhea" id="RHEA-COMP:16010"/>
        <dbReference type="ChEBI" id="CHEBI:15378"/>
        <dbReference type="ChEBI" id="CHEBI:29999"/>
        <dbReference type="ChEBI" id="CHEBI:58223"/>
        <dbReference type="ChEBI" id="CHEBI:58885"/>
        <dbReference type="ChEBI" id="CHEBI:140576"/>
    </reaction>
</comment>
<evidence type="ECO:0000256" key="5">
    <source>
        <dbReference type="ARBA" id="ARBA00022729"/>
    </source>
</evidence>
<dbReference type="FunCoup" id="B3RVA4">
    <property type="interactions" value="688"/>
</dbReference>
<dbReference type="HOGENOM" id="CLU_041919_0_0_1"/>
<dbReference type="RefSeq" id="XP_002111500.1">
    <property type="nucleotide sequence ID" value="XM_002111464.1"/>
</dbReference>
<keyword evidence="12" id="KW-0812">Transmembrane</keyword>
<keyword evidence="12" id="KW-0472">Membrane</keyword>
<evidence type="ECO:0000256" key="6">
    <source>
        <dbReference type="ARBA" id="ARBA00022824"/>
    </source>
</evidence>
<dbReference type="OrthoDB" id="541052at2759"/>
<dbReference type="PANTHER" id="PTHR12203">
    <property type="entry name" value="KDEL LYS-ASP-GLU-LEU CONTAINING - RELATED"/>
    <property type="match status" value="1"/>
</dbReference>
<accession>B3RVA4</accession>
<dbReference type="STRING" id="10228.B3RVA4"/>
<evidence type="ECO:0000256" key="12">
    <source>
        <dbReference type="SAM" id="Phobius"/>
    </source>
</evidence>
<dbReference type="SMART" id="SM00672">
    <property type="entry name" value="CAP10"/>
    <property type="match status" value="1"/>
</dbReference>
<proteinExistence type="inferred from homology"/>
<dbReference type="AlphaFoldDB" id="B3RVA4"/>
<evidence type="ECO:0000256" key="8">
    <source>
        <dbReference type="ARBA" id="ARBA00047553"/>
    </source>
</evidence>
<reference evidence="14 15" key="1">
    <citation type="journal article" date="2008" name="Nature">
        <title>The Trichoplax genome and the nature of placozoans.</title>
        <authorList>
            <person name="Srivastava M."/>
            <person name="Begovic E."/>
            <person name="Chapman J."/>
            <person name="Putnam N.H."/>
            <person name="Hellsten U."/>
            <person name="Kawashima T."/>
            <person name="Kuo A."/>
            <person name="Mitros T."/>
            <person name="Salamov A."/>
            <person name="Carpenter M.L."/>
            <person name="Signorovitch A.Y."/>
            <person name="Moreno M.A."/>
            <person name="Kamm K."/>
            <person name="Grimwood J."/>
            <person name="Schmutz J."/>
            <person name="Shapiro H."/>
            <person name="Grigoriev I.V."/>
            <person name="Buss L.W."/>
            <person name="Schierwater B."/>
            <person name="Dellaporta S.L."/>
            <person name="Rokhsar D.S."/>
        </authorList>
    </citation>
    <scope>NUCLEOTIDE SEQUENCE [LARGE SCALE GENOMIC DNA]</scope>
    <source>
        <strain evidence="14 15">Grell-BS-1999</strain>
    </source>
</reference>
<dbReference type="EMBL" id="DS985244">
    <property type="protein sequence ID" value="EDV25467.1"/>
    <property type="molecule type" value="Genomic_DNA"/>
</dbReference>
<evidence type="ECO:0000313" key="14">
    <source>
        <dbReference type="EMBL" id="EDV25467.1"/>
    </source>
</evidence>
<keyword evidence="3" id="KW-0328">Glycosyltransferase</keyword>
<feature type="region of interest" description="Disordered" evidence="11">
    <location>
        <begin position="475"/>
        <end position="506"/>
    </location>
</feature>
<dbReference type="OMA" id="MFMDATL"/>
<evidence type="ECO:0000256" key="2">
    <source>
        <dbReference type="ARBA" id="ARBA00006063"/>
    </source>
</evidence>
<dbReference type="InterPro" id="IPR051091">
    <property type="entry name" value="O-Glucosyltr/Glycosyltrsf_90"/>
</dbReference>
<comment type="pathway">
    <text evidence="1">Protein modification; protein glycosylation.</text>
</comment>
<dbReference type="eggNOG" id="KOG2458">
    <property type="taxonomic scope" value="Eukaryota"/>
</dbReference>
<dbReference type="PANTHER" id="PTHR12203:SF122">
    <property type="entry name" value="GLYCOSYL TRANSFERASE CAP10 DOMAIN-CONTAINING PROTEIN"/>
    <property type="match status" value="1"/>
</dbReference>
<dbReference type="FunFam" id="2.60.40.10:FF:000419">
    <property type="entry name" value="KDEL (Lys-Asp-Glu-Leu) containing 1"/>
    <property type="match status" value="1"/>
</dbReference>
<dbReference type="CTD" id="6753206"/>
<dbReference type="SUPFAM" id="SSF81296">
    <property type="entry name" value="E set domains"/>
    <property type="match status" value="1"/>
</dbReference>
<dbReference type="PROSITE" id="PS50194">
    <property type="entry name" value="FILAMIN_REPEAT"/>
    <property type="match status" value="1"/>
</dbReference>
<evidence type="ECO:0000256" key="1">
    <source>
        <dbReference type="ARBA" id="ARBA00004922"/>
    </source>
</evidence>
<dbReference type="GO" id="GO:0012505">
    <property type="term" value="C:endomembrane system"/>
    <property type="evidence" value="ECO:0000318"/>
    <property type="project" value="GO_Central"/>
</dbReference>
<dbReference type="InterPro" id="IPR014756">
    <property type="entry name" value="Ig_E-set"/>
</dbReference>
<evidence type="ECO:0000256" key="11">
    <source>
        <dbReference type="SAM" id="MobiDB-lite"/>
    </source>
</evidence>
<gene>
    <name evidence="14" type="ORF">TRIADDRAFT_55584</name>
</gene>
<keyword evidence="5" id="KW-0732">Signal</keyword>
<evidence type="ECO:0000256" key="10">
    <source>
        <dbReference type="PROSITE-ProRule" id="PRU00087"/>
    </source>
</evidence>
<dbReference type="GeneID" id="6753206"/>
<evidence type="ECO:0000313" key="15">
    <source>
        <dbReference type="Proteomes" id="UP000009022"/>
    </source>
</evidence>
<evidence type="ECO:0000259" key="13">
    <source>
        <dbReference type="SMART" id="SM00672"/>
    </source>
</evidence>
<dbReference type="PhylomeDB" id="B3RVA4"/>
<evidence type="ECO:0000256" key="9">
    <source>
        <dbReference type="ARBA" id="ARBA00049246"/>
    </source>
</evidence>
<dbReference type="InParanoid" id="B3RVA4"/>
<dbReference type="GO" id="GO:0046527">
    <property type="term" value="F:glucosyltransferase activity"/>
    <property type="evidence" value="ECO:0000318"/>
    <property type="project" value="GO_Central"/>
</dbReference>
<keyword evidence="6" id="KW-0256">Endoplasmic reticulum</keyword>
<sequence length="506" mass="59277">MANLKLIVANHCYIFLLFIITFISNYPSNVVANIDVKKSIVYGPGLIADAALPARYFLIQARDKPGRNISYDISEDSFDISIGPPNERGRIWVQKYKYSRGRVLVRYRMFQSYRDIQIQILYKGKHVANSPYWLKGGVYHEECHCPMQDTQKWLQAMNCNLNQSQIERDLAKFQKVNLKSLRQEGLDRFGKHHAICHYSVISNKVYRNCYGEHVGFKMFMDAILLSLARKVKLPDLEFISNLGDWPLENQQNNLIPIFSWCGSETTSDIVMPTYDLTQSTLEMMGRVSVDVLAVQGSTGPKWKDKIEKGFWRGRDSRQERLNLVIMGRNNTDLMDTALTNFFFFKHDEALYGPIQKHISLFDFFKYKYQITLDGTVAAYRVPYILAGDSLVLKQDSEYYEHFYKDLKAWTHYVPIKRDLSDLIEKIKWAKNNDKQAKTIAQNAQQFVLDNLLPDPIFCYHWQLFNEYSKRLTSKPRRRKGMERVEEEDKSRSDCNCERRDKVRDEL</sequence>
<name>B3RVA4_TRIAD</name>
<dbReference type="InterPro" id="IPR017868">
    <property type="entry name" value="Filamin/ABP280_repeat-like"/>
</dbReference>
<comment type="catalytic activity">
    <reaction evidence="8">
        <text>L-seryl-[EGF-like domain protein] + UDP-alpha-D-xylose = 3-O-(beta-D-xylosyl)-L-seryl-[EGF-like domain protein] + UDP + H(+)</text>
        <dbReference type="Rhea" id="RHEA:62016"/>
        <dbReference type="Rhea" id="RHEA-COMP:16010"/>
        <dbReference type="Rhea" id="RHEA-COMP:16011"/>
        <dbReference type="ChEBI" id="CHEBI:15378"/>
        <dbReference type="ChEBI" id="CHEBI:29999"/>
        <dbReference type="ChEBI" id="CHEBI:57632"/>
        <dbReference type="ChEBI" id="CHEBI:58223"/>
        <dbReference type="ChEBI" id="CHEBI:132085"/>
    </reaction>
</comment>
<evidence type="ECO:0000256" key="4">
    <source>
        <dbReference type="ARBA" id="ARBA00022679"/>
    </source>
</evidence>
<evidence type="ECO:0000256" key="7">
    <source>
        <dbReference type="ARBA" id="ARBA00023180"/>
    </source>
</evidence>
<feature type="transmembrane region" description="Helical" evidence="12">
    <location>
        <begin position="7"/>
        <end position="27"/>
    </location>
</feature>
<protein>
    <recommendedName>
        <fullName evidence="13">Glycosyl transferase CAP10 domain-containing protein</fullName>
    </recommendedName>
</protein>
<dbReference type="Gene3D" id="2.60.40.10">
    <property type="entry name" value="Immunoglobulins"/>
    <property type="match status" value="1"/>
</dbReference>
<feature type="repeat" description="Filamin" evidence="10">
    <location>
        <begin position="31"/>
        <end position="136"/>
    </location>
</feature>
<comment type="similarity">
    <text evidence="2">Belongs to the KDELC family.</text>
</comment>
<keyword evidence="4" id="KW-0808">Transferase</keyword>
<keyword evidence="12" id="KW-1133">Transmembrane helix</keyword>
<dbReference type="Pfam" id="PF05686">
    <property type="entry name" value="Glyco_transf_90"/>
    <property type="match status" value="1"/>
</dbReference>
<organism evidence="14 15">
    <name type="scientific">Trichoplax adhaerens</name>
    <name type="common">Trichoplax reptans</name>
    <dbReference type="NCBI Taxonomy" id="10228"/>
    <lineage>
        <taxon>Eukaryota</taxon>
        <taxon>Metazoa</taxon>
        <taxon>Placozoa</taxon>
        <taxon>Uniplacotomia</taxon>
        <taxon>Trichoplacea</taxon>
        <taxon>Trichoplacidae</taxon>
        <taxon>Trichoplax</taxon>
    </lineage>
</organism>
<dbReference type="InterPro" id="IPR013783">
    <property type="entry name" value="Ig-like_fold"/>
</dbReference>
<dbReference type="InterPro" id="IPR006598">
    <property type="entry name" value="CAP10"/>
</dbReference>
<keyword evidence="15" id="KW-1185">Reference proteome</keyword>
<evidence type="ECO:0000256" key="3">
    <source>
        <dbReference type="ARBA" id="ARBA00022676"/>
    </source>
</evidence>